<name>A0ACC2XKJ1_9TREE</name>
<dbReference type="EMBL" id="JASBWV010000011">
    <property type="protein sequence ID" value="KAJ9123792.1"/>
    <property type="molecule type" value="Genomic_DNA"/>
</dbReference>
<accession>A0ACC2XKJ1</accession>
<evidence type="ECO:0000313" key="2">
    <source>
        <dbReference type="Proteomes" id="UP001234202"/>
    </source>
</evidence>
<reference evidence="1" key="1">
    <citation type="submission" date="2023-04" db="EMBL/GenBank/DDBJ databases">
        <title>Draft Genome sequencing of Naganishia species isolated from polar environments using Oxford Nanopore Technology.</title>
        <authorList>
            <person name="Leo P."/>
            <person name="Venkateswaran K."/>
        </authorList>
    </citation>
    <scope>NUCLEOTIDE SEQUENCE</scope>
    <source>
        <strain evidence="1">DBVPG 5303</strain>
    </source>
</reference>
<organism evidence="1 2">
    <name type="scientific">Naganishia onofrii</name>
    <dbReference type="NCBI Taxonomy" id="1851511"/>
    <lineage>
        <taxon>Eukaryota</taxon>
        <taxon>Fungi</taxon>
        <taxon>Dikarya</taxon>
        <taxon>Basidiomycota</taxon>
        <taxon>Agaricomycotina</taxon>
        <taxon>Tremellomycetes</taxon>
        <taxon>Filobasidiales</taxon>
        <taxon>Filobasidiaceae</taxon>
        <taxon>Naganishia</taxon>
    </lineage>
</organism>
<comment type="caution">
    <text evidence="1">The sequence shown here is derived from an EMBL/GenBank/DDBJ whole genome shotgun (WGS) entry which is preliminary data.</text>
</comment>
<keyword evidence="2" id="KW-1185">Reference proteome</keyword>
<dbReference type="Proteomes" id="UP001234202">
    <property type="component" value="Unassembled WGS sequence"/>
</dbReference>
<evidence type="ECO:0000313" key="1">
    <source>
        <dbReference type="EMBL" id="KAJ9123792.1"/>
    </source>
</evidence>
<gene>
    <name evidence="1" type="ORF">QFC24_003568</name>
</gene>
<protein>
    <submittedName>
        <fullName evidence="1">Uncharacterized protein</fullName>
    </submittedName>
</protein>
<proteinExistence type="predicted"/>
<sequence length="801" mass="88246">MAAESSNLPHDNALNESTSSETNQGRRGKRKAVPDASHLIDEKPDIKRLRGVDHSGQGADAGIITSASALENVDDAVEKRRQASDFVKTLMRALNSAKDDTGRLMSSEFKHLPDTQLFADYYEIIRAPVSLDVIRNKNSHFDKFIKQYDKTKDAATKQSLRSQPYEGYEDWKAAEHDFDMIWRNAKRYNQKGALIYEDAQKLHKLTKTLSEEFATKLSGEEVPNNDTPAAVPPPVTSVAAKTTTAIPRLIKQGTKVIEATKSLKGNRSATEFFHELPDRNEYADYYLFIEKPISLAEIREKILQKTYNDISQWKEDVTLMCDNAMRYNIEGSTVFDDAVAIKNELQKFLQAHQDNSQRGATDQLGSTSTPTPAPGPSVPKIKLNISGLKDVRVSSQASRPAKEKPEKPPRQKKPALPDKVVTKEIVASLSQYEETEKTIWAATLNAKQTKQLLQWLKEETGAGAAAAKQPEQIISEAKSSAAVKSSTPAAAIPASAPADTAVPPPASEDIVKPRAHTPAAHSDPVSTVQAVEETAIPTSIPTPTQPTVKLPAQTASIPPIQEKPAALPAKIDDVQRKSPTADAAVIQPPTENGKNESSTRRTSSLYSTFSVPAPIPRPKAVPLIYVPKRPPPQLPLVRHLQFVYDLKARRPDAPVQTEWQNMLRLRNMRGITSHIVAITADTRNIEITAFLEEGYYNLNPLSLNRHAEPIGHTEGVPIAETLSYAPLPELSLQCNGKTPKGELVHPGGDVTKRPVAHKWSFSVDPNISNFVVEIYAHRPSEKVEGGRKAVKETCMIFVNRQ</sequence>